<protein>
    <submittedName>
        <fullName evidence="1">Uncharacterized protein</fullName>
    </submittedName>
</protein>
<name>A0A835FWV9_9POAL</name>
<dbReference type="Proteomes" id="UP000636709">
    <property type="component" value="Unassembled WGS sequence"/>
</dbReference>
<dbReference type="OrthoDB" id="680142at2759"/>
<comment type="caution">
    <text evidence="1">The sequence shown here is derived from an EMBL/GenBank/DDBJ whole genome shotgun (WGS) entry which is preliminary data.</text>
</comment>
<dbReference type="EMBL" id="JACEFO010000191">
    <property type="protein sequence ID" value="KAF8776714.1"/>
    <property type="molecule type" value="Genomic_DNA"/>
</dbReference>
<evidence type="ECO:0000313" key="2">
    <source>
        <dbReference type="Proteomes" id="UP000636709"/>
    </source>
</evidence>
<gene>
    <name evidence="1" type="ORF">HU200_003446</name>
</gene>
<keyword evidence="2" id="KW-1185">Reference proteome</keyword>
<dbReference type="AlphaFoldDB" id="A0A835FWV9"/>
<organism evidence="1 2">
    <name type="scientific">Digitaria exilis</name>
    <dbReference type="NCBI Taxonomy" id="1010633"/>
    <lineage>
        <taxon>Eukaryota</taxon>
        <taxon>Viridiplantae</taxon>
        <taxon>Streptophyta</taxon>
        <taxon>Embryophyta</taxon>
        <taxon>Tracheophyta</taxon>
        <taxon>Spermatophyta</taxon>
        <taxon>Magnoliopsida</taxon>
        <taxon>Liliopsida</taxon>
        <taxon>Poales</taxon>
        <taxon>Poaceae</taxon>
        <taxon>PACMAD clade</taxon>
        <taxon>Panicoideae</taxon>
        <taxon>Panicodae</taxon>
        <taxon>Paniceae</taxon>
        <taxon>Anthephorinae</taxon>
        <taxon>Digitaria</taxon>
    </lineage>
</organism>
<accession>A0A835FWV9</accession>
<proteinExistence type="predicted"/>
<evidence type="ECO:0000313" key="1">
    <source>
        <dbReference type="EMBL" id="KAF8776714.1"/>
    </source>
</evidence>
<sequence>MASIGFDRWRNSYIVARYFYRRYGKTTTFDDEATGEPLSWWDYDIGHEVFTLGSEDGSWEFTDDPPGAIGVQAPICTRRGFYWHSGMPKPRLLRFGLKDRAFEVVARPTTGKWNPLDGRAVMDDGKLCYLHTATEASSLHVWTANDDDWNGDLKWSLLCRIDFPDDELDSDLYELFLPTVIVDGDTLVAVVEEMVYRYNMRDGRMEEVFDIRRQLQYGRPEYMLRPRDSIVVHSVVPYVETLVSPTARNY</sequence>
<reference evidence="1" key="1">
    <citation type="submission" date="2020-07" db="EMBL/GenBank/DDBJ databases">
        <title>Genome sequence and genetic diversity analysis of an under-domesticated orphan crop, white fonio (Digitaria exilis).</title>
        <authorList>
            <person name="Bennetzen J.L."/>
            <person name="Chen S."/>
            <person name="Ma X."/>
            <person name="Wang X."/>
            <person name="Yssel A.E.J."/>
            <person name="Chaluvadi S.R."/>
            <person name="Johnson M."/>
            <person name="Gangashetty P."/>
            <person name="Hamidou F."/>
            <person name="Sanogo M.D."/>
            <person name="Zwaenepoel A."/>
            <person name="Wallace J."/>
            <person name="Van De Peer Y."/>
            <person name="Van Deynze A."/>
        </authorList>
    </citation>
    <scope>NUCLEOTIDE SEQUENCE</scope>
    <source>
        <tissue evidence="1">Leaves</tissue>
    </source>
</reference>